<feature type="compositionally biased region" description="Basic and acidic residues" evidence="5">
    <location>
        <begin position="15"/>
        <end position="31"/>
    </location>
</feature>
<keyword evidence="2" id="KW-0863">Zinc-finger</keyword>
<keyword evidence="9" id="KW-1185">Reference proteome</keyword>
<evidence type="ECO:0000313" key="8">
    <source>
        <dbReference type="EMBL" id="KAK7601070.1"/>
    </source>
</evidence>
<keyword evidence="1" id="KW-0479">Metal-binding</keyword>
<keyword evidence="3" id="KW-0862">Zinc</keyword>
<reference evidence="7 9" key="1">
    <citation type="submission" date="2024-03" db="EMBL/GenBank/DDBJ databases">
        <title>Adaptation during the transition from Ophiocordyceps entomopathogen to insect associate is accompanied by gene loss and intensified selection.</title>
        <authorList>
            <person name="Ward C.M."/>
            <person name="Onetto C.A."/>
            <person name="Borneman A.R."/>
        </authorList>
    </citation>
    <scope>NUCLEOTIDE SEQUENCE [LARGE SCALE GENOMIC DNA]</scope>
    <source>
        <strain evidence="7">AWRI1</strain>
        <tissue evidence="7">Single Adult Female</tissue>
    </source>
</reference>
<dbReference type="InterPro" id="IPR006612">
    <property type="entry name" value="THAP_Znf"/>
</dbReference>
<feature type="region of interest" description="Disordered" evidence="5">
    <location>
        <begin position="131"/>
        <end position="156"/>
    </location>
</feature>
<dbReference type="GO" id="GO:0008270">
    <property type="term" value="F:zinc ion binding"/>
    <property type="evidence" value="ECO:0007669"/>
    <property type="project" value="UniProtKB-KW"/>
</dbReference>
<evidence type="ECO:0000259" key="6">
    <source>
        <dbReference type="SMART" id="SM00692"/>
    </source>
</evidence>
<gene>
    <name evidence="7" type="ORF">V9T40_008440</name>
    <name evidence="8" type="ORF">V9T40_008511</name>
</gene>
<evidence type="ECO:0000256" key="3">
    <source>
        <dbReference type="ARBA" id="ARBA00022833"/>
    </source>
</evidence>
<evidence type="ECO:0000313" key="7">
    <source>
        <dbReference type="EMBL" id="KAK7600999.1"/>
    </source>
</evidence>
<sequence>MTSYDDKFSGVFGKSAEDGRSTEVTNERQKESVIQNPKIREEWCKQIGVKELKEKQFICSLHFEANCIEQYLYGNELLGRRSRLKLKEGSIPTIFAVERLKDTPTGNDGSTMHDAEEVTVDGTERGNAEVNVAEESSASMHDAEAEENRTERGNTY</sequence>
<protein>
    <recommendedName>
        <fullName evidence="6">THAP-type domain-containing protein</fullName>
    </recommendedName>
</protein>
<dbReference type="EMBL" id="JBBCAQ010000010">
    <property type="protein sequence ID" value="KAK7601070.1"/>
    <property type="molecule type" value="Genomic_DNA"/>
</dbReference>
<organism evidence="7 9">
    <name type="scientific">Parthenolecanium corni</name>
    <dbReference type="NCBI Taxonomy" id="536013"/>
    <lineage>
        <taxon>Eukaryota</taxon>
        <taxon>Metazoa</taxon>
        <taxon>Ecdysozoa</taxon>
        <taxon>Arthropoda</taxon>
        <taxon>Hexapoda</taxon>
        <taxon>Insecta</taxon>
        <taxon>Pterygota</taxon>
        <taxon>Neoptera</taxon>
        <taxon>Paraneoptera</taxon>
        <taxon>Hemiptera</taxon>
        <taxon>Sternorrhyncha</taxon>
        <taxon>Coccoidea</taxon>
        <taxon>Coccidae</taxon>
        <taxon>Parthenolecanium</taxon>
    </lineage>
</organism>
<dbReference type="EMBL" id="JBBCAQ010000010">
    <property type="protein sequence ID" value="KAK7600999.1"/>
    <property type="molecule type" value="Genomic_DNA"/>
</dbReference>
<evidence type="ECO:0000256" key="5">
    <source>
        <dbReference type="SAM" id="MobiDB-lite"/>
    </source>
</evidence>
<evidence type="ECO:0000256" key="4">
    <source>
        <dbReference type="ARBA" id="ARBA00023125"/>
    </source>
</evidence>
<evidence type="ECO:0000313" key="9">
    <source>
        <dbReference type="Proteomes" id="UP001367676"/>
    </source>
</evidence>
<name>A0AAN9TKW2_9HEMI</name>
<accession>A0AAN9TKW2</accession>
<evidence type="ECO:0000256" key="2">
    <source>
        <dbReference type="ARBA" id="ARBA00022771"/>
    </source>
</evidence>
<feature type="compositionally biased region" description="Basic and acidic residues" evidence="5">
    <location>
        <begin position="141"/>
        <end position="156"/>
    </location>
</feature>
<keyword evidence="4" id="KW-0238">DNA-binding</keyword>
<proteinExistence type="predicted"/>
<evidence type="ECO:0000256" key="1">
    <source>
        <dbReference type="ARBA" id="ARBA00022723"/>
    </source>
</evidence>
<dbReference type="GO" id="GO:0003677">
    <property type="term" value="F:DNA binding"/>
    <property type="evidence" value="ECO:0007669"/>
    <property type="project" value="UniProtKB-KW"/>
</dbReference>
<feature type="domain" description="THAP-type" evidence="6">
    <location>
        <begin position="35"/>
        <end position="100"/>
    </location>
</feature>
<dbReference type="SUPFAM" id="SSF57716">
    <property type="entry name" value="Glucocorticoid receptor-like (DNA-binding domain)"/>
    <property type="match status" value="1"/>
</dbReference>
<dbReference type="AlphaFoldDB" id="A0AAN9TKW2"/>
<dbReference type="Pfam" id="PF05485">
    <property type="entry name" value="THAP"/>
    <property type="match status" value="1"/>
</dbReference>
<dbReference type="Proteomes" id="UP001367676">
    <property type="component" value="Unassembled WGS sequence"/>
</dbReference>
<dbReference type="SMART" id="SM00692">
    <property type="entry name" value="DM3"/>
    <property type="match status" value="1"/>
</dbReference>
<comment type="caution">
    <text evidence="7">The sequence shown here is derived from an EMBL/GenBank/DDBJ whole genome shotgun (WGS) entry which is preliminary data.</text>
</comment>
<feature type="region of interest" description="Disordered" evidence="5">
    <location>
        <begin position="1"/>
        <end position="31"/>
    </location>
</feature>